<sequence length="396" mass="44533">MPQTFSDLASSITNHSMKHVNKHKSHSKLRSNQNRPRSSTTSSSSSSLSPSLSSSSGSIDTATTTIETNHSHVMVEGQPPTLQQIELVRHVWDRVCELRQKDDGPSVSPAHAFGLLFYKALFEFDPVLKTKLGNVIQQAQVLAAIMSYLTRSPSLKGESGSLKDLKPRSTGSAQSASSVQDCYSPYKDQDEKITAHTYVDILEHQASLSKGATNPVVIPPQIHPRQHPSAAIDATPKKYSDDVCPFYQQEQEEKYQQQLLLQQKQQDQQERQRESLQKDHLFQRQQILALQHQEDNHWFAYKLRELGIQYVEEYDLGPENLDSFGPALNSALKLRLGDGFTPLMDRAWNQVANFTFYHMKTGLEAHVAYHRRARRLSSGSYCSIEAGETHGACTIQ</sequence>
<dbReference type="GO" id="GO:0019825">
    <property type="term" value="F:oxygen binding"/>
    <property type="evidence" value="ECO:0007669"/>
    <property type="project" value="InterPro"/>
</dbReference>
<evidence type="ECO:0000313" key="3">
    <source>
        <dbReference type="EMBL" id="SAM06125.1"/>
    </source>
</evidence>
<organism evidence="3">
    <name type="scientific">Absidia glauca</name>
    <name type="common">Pin mould</name>
    <dbReference type="NCBI Taxonomy" id="4829"/>
    <lineage>
        <taxon>Eukaryota</taxon>
        <taxon>Fungi</taxon>
        <taxon>Fungi incertae sedis</taxon>
        <taxon>Mucoromycota</taxon>
        <taxon>Mucoromycotina</taxon>
        <taxon>Mucoromycetes</taxon>
        <taxon>Mucorales</taxon>
        <taxon>Cunninghamellaceae</taxon>
        <taxon>Absidia</taxon>
    </lineage>
</organism>
<name>A0A168R589_ABSGL</name>
<dbReference type="InterPro" id="IPR012292">
    <property type="entry name" value="Globin/Proto"/>
</dbReference>
<keyword evidence="4" id="KW-1185">Reference proteome</keyword>
<feature type="compositionally biased region" description="Polar residues" evidence="2">
    <location>
        <begin position="1"/>
        <end position="15"/>
    </location>
</feature>
<evidence type="ECO:0008006" key="5">
    <source>
        <dbReference type="Google" id="ProtNLM"/>
    </source>
</evidence>
<feature type="compositionally biased region" description="Low complexity" evidence="2">
    <location>
        <begin position="35"/>
        <end position="56"/>
    </location>
</feature>
<feature type="coiled-coil region" evidence="1">
    <location>
        <begin position="252"/>
        <end position="279"/>
    </location>
</feature>
<dbReference type="AlphaFoldDB" id="A0A168R589"/>
<dbReference type="SUPFAM" id="SSF46458">
    <property type="entry name" value="Globin-like"/>
    <property type="match status" value="1"/>
</dbReference>
<accession>A0A168R589</accession>
<proteinExistence type="predicted"/>
<dbReference type="InterPro" id="IPR044399">
    <property type="entry name" value="Mb-like_M"/>
</dbReference>
<dbReference type="GO" id="GO:0020037">
    <property type="term" value="F:heme binding"/>
    <property type="evidence" value="ECO:0007669"/>
    <property type="project" value="InterPro"/>
</dbReference>
<feature type="region of interest" description="Disordered" evidence="2">
    <location>
        <begin position="156"/>
        <end position="182"/>
    </location>
</feature>
<dbReference type="InterPro" id="IPR009050">
    <property type="entry name" value="Globin-like_sf"/>
</dbReference>
<feature type="compositionally biased region" description="Basic residues" evidence="2">
    <location>
        <begin position="16"/>
        <end position="29"/>
    </location>
</feature>
<keyword evidence="1" id="KW-0175">Coiled coil</keyword>
<gene>
    <name evidence="3" type="primary">ABSGL_12001.1 scaffold 12361</name>
</gene>
<dbReference type="InParanoid" id="A0A168R589"/>
<dbReference type="EMBL" id="LT554490">
    <property type="protein sequence ID" value="SAM06125.1"/>
    <property type="molecule type" value="Genomic_DNA"/>
</dbReference>
<dbReference type="Proteomes" id="UP000078561">
    <property type="component" value="Unassembled WGS sequence"/>
</dbReference>
<evidence type="ECO:0000313" key="4">
    <source>
        <dbReference type="Proteomes" id="UP000078561"/>
    </source>
</evidence>
<evidence type="ECO:0000256" key="2">
    <source>
        <dbReference type="SAM" id="MobiDB-lite"/>
    </source>
</evidence>
<reference evidence="3" key="1">
    <citation type="submission" date="2016-04" db="EMBL/GenBank/DDBJ databases">
        <authorList>
            <person name="Evans L.H."/>
            <person name="Alamgir A."/>
            <person name="Owens N."/>
            <person name="Weber N.D."/>
            <person name="Virtaneva K."/>
            <person name="Barbian K."/>
            <person name="Babar A."/>
            <person name="Rosenke K."/>
        </authorList>
    </citation>
    <scope>NUCLEOTIDE SEQUENCE [LARGE SCALE GENOMIC DNA]</scope>
    <source>
        <strain evidence="3">CBS 101.48</strain>
    </source>
</reference>
<feature type="compositionally biased region" description="Polar residues" evidence="2">
    <location>
        <begin position="169"/>
        <end position="181"/>
    </location>
</feature>
<protein>
    <recommendedName>
        <fullName evidence="5">Globin family profile domain-containing protein</fullName>
    </recommendedName>
</protein>
<evidence type="ECO:0000256" key="1">
    <source>
        <dbReference type="SAM" id="Coils"/>
    </source>
</evidence>
<feature type="region of interest" description="Disordered" evidence="2">
    <location>
        <begin position="1"/>
        <end position="60"/>
    </location>
</feature>
<dbReference type="CDD" id="cd01040">
    <property type="entry name" value="Mb-like"/>
    <property type="match status" value="1"/>
</dbReference>
<dbReference type="OrthoDB" id="436496at2759"/>
<dbReference type="Gene3D" id="1.10.490.10">
    <property type="entry name" value="Globins"/>
    <property type="match status" value="1"/>
</dbReference>
<dbReference type="STRING" id="4829.A0A168R589"/>